<evidence type="ECO:0000313" key="2">
    <source>
        <dbReference type="EMBL" id="QGJ93523.1"/>
    </source>
</evidence>
<dbReference type="EMBL" id="MN586027">
    <property type="protein sequence ID" value="QGJ93523.1"/>
    <property type="molecule type" value="Genomic_DNA"/>
</dbReference>
<keyword evidence="3" id="KW-1185">Reference proteome</keyword>
<name>A0A649VPD7_9CAUD</name>
<feature type="compositionally biased region" description="Polar residues" evidence="1">
    <location>
        <begin position="80"/>
        <end position="89"/>
    </location>
</feature>
<sequence length="89" mass="10000">MSLQQAPFYWLQCDHHGCDTKSTEDDEFAAYSDEASAREMAEGSEWHHHNGKDYCPHHADQHQPDTQPCDGCPIPEKSGATMTPNQPTN</sequence>
<evidence type="ECO:0000256" key="1">
    <source>
        <dbReference type="SAM" id="MobiDB-lite"/>
    </source>
</evidence>
<dbReference type="Proteomes" id="UP000427282">
    <property type="component" value="Segment"/>
</dbReference>
<reference evidence="2 3" key="1">
    <citation type="submission" date="2019-10" db="EMBL/GenBank/DDBJ databases">
        <authorList>
            <person name="Garlena R.A."/>
            <person name="Russell D.A."/>
            <person name="Pope W.H."/>
            <person name="Jacobs-Sera D."/>
            <person name="Hatfull G.F."/>
        </authorList>
    </citation>
    <scope>NUCLEOTIDE SEQUENCE [LARGE SCALE GENOMIC DNA]</scope>
</reference>
<feature type="compositionally biased region" description="Basic and acidic residues" evidence="1">
    <location>
        <begin position="39"/>
        <end position="63"/>
    </location>
</feature>
<gene>
    <name evidence="2" type="primary">75</name>
    <name evidence="2" type="ORF">SEA_MUFASA8_75</name>
</gene>
<evidence type="ECO:0000313" key="3">
    <source>
        <dbReference type="Proteomes" id="UP000427282"/>
    </source>
</evidence>
<organism evidence="2 3">
    <name type="scientific">Arthrobacter phage Mufasa8</name>
    <dbReference type="NCBI Taxonomy" id="2656526"/>
    <lineage>
        <taxon>Viruses</taxon>
        <taxon>Duplodnaviria</taxon>
        <taxon>Heunggongvirae</taxon>
        <taxon>Uroviricota</taxon>
        <taxon>Caudoviricetes</taxon>
        <taxon>Mufasoctovirus</taxon>
        <taxon>Mufasoctovirus mufasa8</taxon>
    </lineage>
</organism>
<protein>
    <submittedName>
        <fullName evidence="2">Uncharacterized protein</fullName>
    </submittedName>
</protein>
<dbReference type="RefSeq" id="YP_009885155.1">
    <property type="nucleotide sequence ID" value="NC_049478.1"/>
</dbReference>
<dbReference type="KEGG" id="vg:55814527"/>
<proteinExistence type="predicted"/>
<accession>A0A649VPD7</accession>
<feature type="region of interest" description="Disordered" evidence="1">
    <location>
        <begin position="39"/>
        <end position="89"/>
    </location>
</feature>
<dbReference type="GeneID" id="55814527"/>